<dbReference type="EMBL" id="AGNK02001959">
    <property type="status" value="NOT_ANNOTATED_CDS"/>
    <property type="molecule type" value="Genomic_DNA"/>
</dbReference>
<dbReference type="eggNOG" id="KOG4658">
    <property type="taxonomic scope" value="Eukaryota"/>
</dbReference>
<dbReference type="Gene3D" id="1.20.5.4130">
    <property type="match status" value="1"/>
</dbReference>
<feature type="domain" description="Disease resistance protein winged helix" evidence="9">
    <location>
        <begin position="292"/>
        <end position="355"/>
    </location>
</feature>
<dbReference type="GO" id="GO:0006952">
    <property type="term" value="P:defense response"/>
    <property type="evidence" value="ECO:0007669"/>
    <property type="project" value="UniProtKB-KW"/>
</dbReference>
<protein>
    <recommendedName>
        <fullName evidence="12">NB-ARC domain-containing protein</fullName>
    </recommendedName>
</protein>
<dbReference type="Gramene" id="KQL16403">
    <property type="protein sequence ID" value="KQL16403"/>
    <property type="gene ID" value="SETIT_024989mg"/>
</dbReference>
<dbReference type="InterPro" id="IPR027417">
    <property type="entry name" value="P-loop_NTPase"/>
</dbReference>
<dbReference type="PANTHER" id="PTHR23155:SF999">
    <property type="entry name" value="NB-ARC DOMAIN CONTAINING PROTEIN, EXPRESSED"/>
    <property type="match status" value="1"/>
</dbReference>
<evidence type="ECO:0000256" key="1">
    <source>
        <dbReference type="ARBA" id="ARBA00008894"/>
    </source>
</evidence>
<evidence type="ECO:0000259" key="9">
    <source>
        <dbReference type="Pfam" id="PF23559"/>
    </source>
</evidence>
<dbReference type="Gene3D" id="3.80.10.10">
    <property type="entry name" value="Ribonuclease Inhibitor"/>
    <property type="match status" value="1"/>
</dbReference>
<proteinExistence type="inferred from homology"/>
<keyword evidence="2" id="KW-0433">Leucine-rich repeat</keyword>
<dbReference type="Pfam" id="PF18052">
    <property type="entry name" value="Rx_N"/>
    <property type="match status" value="1"/>
</dbReference>
<dbReference type="OMA" id="SINAWEI"/>
<dbReference type="AlphaFoldDB" id="K3ZEJ4"/>
<evidence type="ECO:0008006" key="12">
    <source>
        <dbReference type="Google" id="ProtNLM"/>
    </source>
</evidence>
<reference evidence="11" key="1">
    <citation type="journal article" date="2012" name="Nat. Biotechnol.">
        <title>Reference genome sequence of the model plant Setaria.</title>
        <authorList>
            <person name="Bennetzen J.L."/>
            <person name="Schmutz J."/>
            <person name="Wang H."/>
            <person name="Percifield R."/>
            <person name="Hawkins J."/>
            <person name="Pontaroli A.C."/>
            <person name="Estep M."/>
            <person name="Feng L."/>
            <person name="Vaughn J.N."/>
            <person name="Grimwood J."/>
            <person name="Jenkins J."/>
            <person name="Barry K."/>
            <person name="Lindquist E."/>
            <person name="Hellsten U."/>
            <person name="Deshpande S."/>
            <person name="Wang X."/>
            <person name="Wu X."/>
            <person name="Mitros T."/>
            <person name="Triplett J."/>
            <person name="Yang X."/>
            <person name="Ye C.Y."/>
            <person name="Mauro-Herrera M."/>
            <person name="Wang L."/>
            <person name="Li P."/>
            <person name="Sharma M."/>
            <person name="Sharma R."/>
            <person name="Ronald P.C."/>
            <person name="Panaud O."/>
            <person name="Kellogg E.A."/>
            <person name="Brutnell T.P."/>
            <person name="Doust A.N."/>
            <person name="Tuskan G.A."/>
            <person name="Rokhsar D."/>
            <person name="Devos K.M."/>
        </authorList>
    </citation>
    <scope>NUCLEOTIDE SEQUENCE [LARGE SCALE GENOMIC DNA]</scope>
    <source>
        <strain evidence="11">cv. Yugu1</strain>
    </source>
</reference>
<feature type="domain" description="Disease resistance N-terminal" evidence="8">
    <location>
        <begin position="8"/>
        <end position="62"/>
    </location>
</feature>
<feature type="coiled-coil region" evidence="6">
    <location>
        <begin position="20"/>
        <end position="54"/>
    </location>
</feature>
<dbReference type="SUPFAM" id="SSF52058">
    <property type="entry name" value="L domain-like"/>
    <property type="match status" value="1"/>
</dbReference>
<keyword evidence="6" id="KW-0175">Coiled coil</keyword>
<feature type="domain" description="NB-ARC" evidence="7">
    <location>
        <begin position="201"/>
        <end position="251"/>
    </location>
</feature>
<dbReference type="SUPFAM" id="SSF52540">
    <property type="entry name" value="P-loop containing nucleoside triphosphate hydrolases"/>
    <property type="match status" value="1"/>
</dbReference>
<evidence type="ECO:0000256" key="5">
    <source>
        <dbReference type="ARBA" id="ARBA00022821"/>
    </source>
</evidence>
<evidence type="ECO:0000313" key="11">
    <source>
        <dbReference type="Proteomes" id="UP000004995"/>
    </source>
</evidence>
<evidence type="ECO:0000256" key="3">
    <source>
        <dbReference type="ARBA" id="ARBA00022737"/>
    </source>
</evidence>
<feature type="domain" description="NB-ARC" evidence="7">
    <location>
        <begin position="132"/>
        <end position="184"/>
    </location>
</feature>
<dbReference type="InterPro" id="IPR058922">
    <property type="entry name" value="WHD_DRP"/>
</dbReference>
<sequence length="521" mass="60110">MVSASTGVMGSLLSKLSMLLRNQYKQLKRIRMDIEFLSRELTDMNAALEMLADTEKLDIQTKIANRIRMLRGHYQIAKKIQELRARVVEQSESRDRYKIVEGAATSTQVPLDPRVQVLFEDAKRLVGIDGPRDKIIRWLMQEDDSHSRPLKVISIVGFGGLGKTTLANQVYNKIKIEFECTTFITYCPELDMVVDDIQKLISIIRSQITNKRYLIIVDDIWSINAWEIIKCIFVENNNGSRVITTTKCKGVPLTITSIASLLANKSMHVETWERIHNSLGSELDTNPTLEWMRHVELLRKWIAEGFIREKHSLGLEEVAENLFNELINRSMIQPSLNDSGGVWSCRVHDLMLDLIITKCTEQNFITLIDRKFDMNGTFQVRRISHQFNNRDMALAVKTMSLSQVRSYKSFPMANCMPSIFKFEVRGFRLKLPKKFGELKHLLTVDVSFVWLYPSNQSSDFTSLSALRHLILPSTQESLVRRNGISRLCNLRTLFHFDIRTNSLECIRDLCELANLRELFLD</sequence>
<keyword evidence="11" id="KW-1185">Reference proteome</keyword>
<dbReference type="PANTHER" id="PTHR23155">
    <property type="entry name" value="DISEASE RESISTANCE PROTEIN RP"/>
    <property type="match status" value="1"/>
</dbReference>
<dbReference type="EnsemblPlants" id="KQL16403">
    <property type="protein sequence ID" value="KQL16403"/>
    <property type="gene ID" value="SETIT_024989mg"/>
</dbReference>
<organism evidence="10 11">
    <name type="scientific">Setaria italica</name>
    <name type="common">Foxtail millet</name>
    <name type="synonym">Panicum italicum</name>
    <dbReference type="NCBI Taxonomy" id="4555"/>
    <lineage>
        <taxon>Eukaryota</taxon>
        <taxon>Viridiplantae</taxon>
        <taxon>Streptophyta</taxon>
        <taxon>Embryophyta</taxon>
        <taxon>Tracheophyta</taxon>
        <taxon>Spermatophyta</taxon>
        <taxon>Magnoliopsida</taxon>
        <taxon>Liliopsida</taxon>
        <taxon>Poales</taxon>
        <taxon>Poaceae</taxon>
        <taxon>PACMAD clade</taxon>
        <taxon>Panicoideae</taxon>
        <taxon>Panicodae</taxon>
        <taxon>Paniceae</taxon>
        <taxon>Cenchrinae</taxon>
        <taxon>Setaria</taxon>
    </lineage>
</organism>
<dbReference type="STRING" id="4555.K3ZEJ4"/>
<keyword evidence="5" id="KW-0611">Plant defense</keyword>
<dbReference type="Pfam" id="PF00931">
    <property type="entry name" value="NB-ARC"/>
    <property type="match status" value="2"/>
</dbReference>
<dbReference type="GO" id="GO:0043531">
    <property type="term" value="F:ADP binding"/>
    <property type="evidence" value="ECO:0007669"/>
    <property type="project" value="InterPro"/>
</dbReference>
<comment type="similarity">
    <text evidence="1">Belongs to the disease resistance NB-LRR family.</text>
</comment>
<reference evidence="10" key="2">
    <citation type="submission" date="2018-08" db="UniProtKB">
        <authorList>
            <consortium name="EnsemblPlants"/>
        </authorList>
    </citation>
    <scope>IDENTIFICATION</scope>
    <source>
        <strain evidence="10">Yugu1</strain>
    </source>
</reference>
<evidence type="ECO:0000313" key="10">
    <source>
        <dbReference type="EnsemblPlants" id="KQL16403"/>
    </source>
</evidence>
<evidence type="ECO:0000259" key="8">
    <source>
        <dbReference type="Pfam" id="PF18052"/>
    </source>
</evidence>
<dbReference type="InterPro" id="IPR041118">
    <property type="entry name" value="Rx_N"/>
</dbReference>
<name>K3ZEJ4_SETIT</name>
<evidence type="ECO:0000256" key="6">
    <source>
        <dbReference type="SAM" id="Coils"/>
    </source>
</evidence>
<dbReference type="HOGENOM" id="CLU_000837_25_4_1"/>
<evidence type="ECO:0000256" key="4">
    <source>
        <dbReference type="ARBA" id="ARBA00022741"/>
    </source>
</evidence>
<accession>K3ZEJ4</accession>
<dbReference type="GO" id="GO:0051707">
    <property type="term" value="P:response to other organism"/>
    <property type="evidence" value="ECO:0007669"/>
    <property type="project" value="UniProtKB-ARBA"/>
</dbReference>
<evidence type="ECO:0000259" key="7">
    <source>
        <dbReference type="Pfam" id="PF00931"/>
    </source>
</evidence>
<evidence type="ECO:0000256" key="2">
    <source>
        <dbReference type="ARBA" id="ARBA00022614"/>
    </source>
</evidence>
<dbReference type="InterPro" id="IPR044974">
    <property type="entry name" value="Disease_R_plants"/>
</dbReference>
<dbReference type="InterPro" id="IPR002182">
    <property type="entry name" value="NB-ARC"/>
</dbReference>
<dbReference type="InterPro" id="IPR032675">
    <property type="entry name" value="LRR_dom_sf"/>
</dbReference>
<keyword evidence="3" id="KW-0677">Repeat</keyword>
<dbReference type="Gene3D" id="3.40.50.300">
    <property type="entry name" value="P-loop containing nucleotide triphosphate hydrolases"/>
    <property type="match status" value="1"/>
</dbReference>
<keyword evidence="4" id="KW-0547">Nucleotide-binding</keyword>
<dbReference type="Pfam" id="PF23559">
    <property type="entry name" value="WHD_DRP"/>
    <property type="match status" value="1"/>
</dbReference>
<dbReference type="InParanoid" id="K3ZEJ4"/>
<dbReference type="Proteomes" id="UP000004995">
    <property type="component" value="Unassembled WGS sequence"/>
</dbReference>